<feature type="non-terminal residue" evidence="6">
    <location>
        <position position="1"/>
    </location>
</feature>
<evidence type="ECO:0000256" key="1">
    <source>
        <dbReference type="ARBA" id="ARBA00004141"/>
    </source>
</evidence>
<name>A0AAN9AES2_HALRR</name>
<dbReference type="Proteomes" id="UP001381693">
    <property type="component" value="Unassembled WGS sequence"/>
</dbReference>
<comment type="caution">
    <text evidence="6">The sequence shown here is derived from an EMBL/GenBank/DDBJ whole genome shotgun (WGS) entry which is preliminary data.</text>
</comment>
<dbReference type="GO" id="GO:0022857">
    <property type="term" value="F:transmembrane transporter activity"/>
    <property type="evidence" value="ECO:0007669"/>
    <property type="project" value="TreeGrafter"/>
</dbReference>
<reference evidence="6 7" key="1">
    <citation type="submission" date="2023-11" db="EMBL/GenBank/DDBJ databases">
        <title>Halocaridina rubra genome assembly.</title>
        <authorList>
            <person name="Smith C."/>
        </authorList>
    </citation>
    <scope>NUCLEOTIDE SEQUENCE [LARGE SCALE GENOMIC DNA]</scope>
    <source>
        <strain evidence="6">EP-1</strain>
        <tissue evidence="6">Whole</tissue>
    </source>
</reference>
<keyword evidence="2 5" id="KW-0812">Transmembrane</keyword>
<evidence type="ECO:0000256" key="3">
    <source>
        <dbReference type="ARBA" id="ARBA00022989"/>
    </source>
</evidence>
<evidence type="ECO:0000313" key="6">
    <source>
        <dbReference type="EMBL" id="KAK7083800.1"/>
    </source>
</evidence>
<dbReference type="EMBL" id="JAXCGZ010002528">
    <property type="protein sequence ID" value="KAK7083800.1"/>
    <property type="molecule type" value="Genomic_DNA"/>
</dbReference>
<keyword evidence="7" id="KW-1185">Reference proteome</keyword>
<organism evidence="6 7">
    <name type="scientific">Halocaridina rubra</name>
    <name type="common">Hawaiian red shrimp</name>
    <dbReference type="NCBI Taxonomy" id="373956"/>
    <lineage>
        <taxon>Eukaryota</taxon>
        <taxon>Metazoa</taxon>
        <taxon>Ecdysozoa</taxon>
        <taxon>Arthropoda</taxon>
        <taxon>Crustacea</taxon>
        <taxon>Multicrustacea</taxon>
        <taxon>Malacostraca</taxon>
        <taxon>Eumalacostraca</taxon>
        <taxon>Eucarida</taxon>
        <taxon>Decapoda</taxon>
        <taxon>Pleocyemata</taxon>
        <taxon>Caridea</taxon>
        <taxon>Atyoidea</taxon>
        <taxon>Atyidae</taxon>
        <taxon>Halocaridina</taxon>
    </lineage>
</organism>
<evidence type="ECO:0000256" key="4">
    <source>
        <dbReference type="ARBA" id="ARBA00023136"/>
    </source>
</evidence>
<dbReference type="PANTHER" id="PTHR23507:SF1">
    <property type="entry name" value="FI18259P1-RELATED"/>
    <property type="match status" value="1"/>
</dbReference>
<evidence type="ECO:0000256" key="5">
    <source>
        <dbReference type="SAM" id="Phobius"/>
    </source>
</evidence>
<comment type="subcellular location">
    <subcellularLocation>
        <location evidence="1">Membrane</location>
        <topology evidence="1">Multi-pass membrane protein</topology>
    </subcellularLocation>
</comment>
<evidence type="ECO:0000313" key="7">
    <source>
        <dbReference type="Proteomes" id="UP001381693"/>
    </source>
</evidence>
<protein>
    <submittedName>
        <fullName evidence="6">Uncharacterized protein</fullName>
    </submittedName>
</protein>
<dbReference type="PANTHER" id="PTHR23507">
    <property type="entry name" value="ZGC:174356"/>
    <property type="match status" value="1"/>
</dbReference>
<gene>
    <name evidence="6" type="ORF">SK128_012843</name>
</gene>
<accession>A0AAN9AES2</accession>
<dbReference type="GO" id="GO:0016020">
    <property type="term" value="C:membrane"/>
    <property type="evidence" value="ECO:0007669"/>
    <property type="project" value="UniProtKB-SubCell"/>
</dbReference>
<keyword evidence="4 5" id="KW-0472">Membrane</keyword>
<feature type="transmembrane region" description="Helical" evidence="5">
    <location>
        <begin position="59"/>
        <end position="78"/>
    </location>
</feature>
<sequence>AAISALGALAMVVNRSLLSKLVPDAELGKVFAMTAAFEAAVPLMSSPLYTVVYNSTIEVFPGTVYLMSILFYMITAIVF</sequence>
<proteinExistence type="predicted"/>
<feature type="non-terminal residue" evidence="6">
    <location>
        <position position="79"/>
    </location>
</feature>
<dbReference type="AlphaFoldDB" id="A0AAN9AES2"/>
<feature type="transmembrane region" description="Helical" evidence="5">
    <location>
        <begin position="31"/>
        <end position="52"/>
    </location>
</feature>
<keyword evidence="3 5" id="KW-1133">Transmembrane helix</keyword>
<evidence type="ECO:0000256" key="2">
    <source>
        <dbReference type="ARBA" id="ARBA00022692"/>
    </source>
</evidence>